<dbReference type="AlphaFoldDB" id="A0A2H1FIY1"/>
<name>A0A2H1FIY1_ZYMTR</name>
<gene>
    <name evidence="1" type="ORF">ZT1E4_G50</name>
</gene>
<dbReference type="Proteomes" id="UP000245764">
    <property type="component" value="Chromosome 1"/>
</dbReference>
<evidence type="ECO:0000313" key="1">
    <source>
        <dbReference type="EMBL" id="SMR41272.1"/>
    </source>
</evidence>
<accession>A0A2H1FIY1</accession>
<dbReference type="EMBL" id="LT854253">
    <property type="protein sequence ID" value="SMR41272.1"/>
    <property type="molecule type" value="Genomic_DNA"/>
</dbReference>
<proteinExistence type="predicted"/>
<reference evidence="2" key="1">
    <citation type="submission" date="2017-05" db="EMBL/GenBank/DDBJ databases">
        <authorList>
            <person name="Song R."/>
            <person name="Chenine A.L."/>
            <person name="Ruprecht R.M."/>
        </authorList>
    </citation>
    <scope>NUCLEOTIDE SEQUENCE [LARGE SCALE GENOMIC DNA]</scope>
</reference>
<dbReference type="InterPro" id="IPR021276">
    <property type="entry name" value="DUF2855"/>
</dbReference>
<evidence type="ECO:0000313" key="2">
    <source>
        <dbReference type="Proteomes" id="UP000245764"/>
    </source>
</evidence>
<dbReference type="Pfam" id="PF11017">
    <property type="entry name" value="DUF2855"/>
    <property type="match status" value="1"/>
</dbReference>
<protein>
    <submittedName>
        <fullName evidence="1">Uncharacterized protein</fullName>
    </submittedName>
</protein>
<sequence>MPSPNPSSSSPSAAIHIISKANLTVHKTLTYTPSPSPPLPLSSIRAQISLLAITGNTYTYARGGATLHWWDAYPVPSGSHLSPDKWGIVPTWGFADVVDSTISGIPVGSRLFGFWPTARMAVDLKLEEGSSEGHWLEVSDERRSLMAMYNRYRLVVPDGSRNASEGEALMAGCAVWQAGWLLGRFVFAVGGIGDTPIHPLGGELSWSRDDADLSQAVVVSLAASSKTGRAFGWAMWKRDGRTDGPVALLEATSNVEGIGGRGGGSSVPSKVVMYSDLCDAHTLGWMVRHSPRKIVIVDFGATAEIVASLVETIRRTMVGISIMVVGVGAQTKIMSESDVQRVQVVNQDVGRVQMNTSGVIDKAIGLHGAEKFFAHMDAAWEQIRRDSVYRNQKIEWSEGVGGIEDAWAKLVAGQVSGTSFAAVRM</sequence>
<organism evidence="1 2">
    <name type="scientific">Zymoseptoria tritici ST99CH_1E4</name>
    <dbReference type="NCBI Taxonomy" id="1276532"/>
    <lineage>
        <taxon>Eukaryota</taxon>
        <taxon>Fungi</taxon>
        <taxon>Dikarya</taxon>
        <taxon>Ascomycota</taxon>
        <taxon>Pezizomycotina</taxon>
        <taxon>Dothideomycetes</taxon>
        <taxon>Dothideomycetidae</taxon>
        <taxon>Mycosphaerellales</taxon>
        <taxon>Mycosphaerellaceae</taxon>
        <taxon>Zymoseptoria</taxon>
    </lineage>
</organism>